<evidence type="ECO:0000313" key="3">
    <source>
        <dbReference type="Proteomes" id="UP000185124"/>
    </source>
</evidence>
<accession>A0A1N5TLB3</accession>
<feature type="region of interest" description="Disordered" evidence="1">
    <location>
        <begin position="1"/>
        <end position="44"/>
    </location>
</feature>
<keyword evidence="3" id="KW-1185">Reference proteome</keyword>
<evidence type="ECO:0000256" key="1">
    <source>
        <dbReference type="SAM" id="MobiDB-lite"/>
    </source>
</evidence>
<feature type="compositionally biased region" description="Pro residues" evidence="1">
    <location>
        <begin position="31"/>
        <end position="44"/>
    </location>
</feature>
<dbReference type="SUPFAM" id="SSF103473">
    <property type="entry name" value="MFS general substrate transporter"/>
    <property type="match status" value="1"/>
</dbReference>
<dbReference type="Proteomes" id="UP000185124">
    <property type="component" value="Unassembled WGS sequence"/>
</dbReference>
<proteinExistence type="predicted"/>
<protein>
    <submittedName>
        <fullName evidence="2">Uncharacterized protein</fullName>
    </submittedName>
</protein>
<sequence>MRVPRRDDPAAGNDYRTRQHGPACPPRAWSPHPPPSPPTCQLPQQPPRRILCAPCEAGADPLTLTVLQHTGGEYRELAITDRFGRKPVQVAGWLCGLPAPLLLIWAPSWGWVVAANVLLGINQGLT</sequence>
<reference evidence="3" key="1">
    <citation type="submission" date="2016-12" db="EMBL/GenBank/DDBJ databases">
        <authorList>
            <person name="Varghese N."/>
            <person name="Submissions S."/>
        </authorList>
    </citation>
    <scope>NUCLEOTIDE SEQUENCE [LARGE SCALE GENOMIC DNA]</scope>
    <source>
        <strain evidence="3">DSM 45599</strain>
    </source>
</reference>
<gene>
    <name evidence="2" type="ORF">SAMN04489832_0242</name>
</gene>
<name>A0A1N5TLB3_9ACTN</name>
<organism evidence="2 3">
    <name type="scientific">Micromonospora cremea</name>
    <dbReference type="NCBI Taxonomy" id="709881"/>
    <lineage>
        <taxon>Bacteria</taxon>
        <taxon>Bacillati</taxon>
        <taxon>Actinomycetota</taxon>
        <taxon>Actinomycetes</taxon>
        <taxon>Micromonosporales</taxon>
        <taxon>Micromonosporaceae</taxon>
        <taxon>Micromonospora</taxon>
    </lineage>
</organism>
<dbReference type="EMBL" id="FSQT01000001">
    <property type="protein sequence ID" value="SIM49151.1"/>
    <property type="molecule type" value="Genomic_DNA"/>
</dbReference>
<dbReference type="AlphaFoldDB" id="A0A1N5TLB3"/>
<evidence type="ECO:0000313" key="2">
    <source>
        <dbReference type="EMBL" id="SIM49151.1"/>
    </source>
</evidence>
<dbReference type="STRING" id="709881.SAMN04489832_0242"/>
<dbReference type="InterPro" id="IPR036259">
    <property type="entry name" value="MFS_trans_sf"/>
</dbReference>